<dbReference type="InterPro" id="IPR022225">
    <property type="entry name" value="Phage_tail_fibre_N"/>
</dbReference>
<evidence type="ECO:0000313" key="2">
    <source>
        <dbReference type="EMBL" id="RSO57727.1"/>
    </source>
</evidence>
<dbReference type="InterPro" id="IPR011050">
    <property type="entry name" value="Pectin_lyase_fold/virulence"/>
</dbReference>
<comment type="caution">
    <text evidence="2">The sequence shown here is derived from an EMBL/GenBank/DDBJ whole genome shotgun (WGS) entry which is preliminary data.</text>
</comment>
<dbReference type="Gene3D" id="2.160.20.10">
    <property type="entry name" value="Single-stranded right-handed beta-helix, Pectin lyase-like"/>
    <property type="match status" value="2"/>
</dbReference>
<dbReference type="Pfam" id="PF12571">
    <property type="entry name" value="Phage_tail_fib"/>
    <property type="match status" value="1"/>
</dbReference>
<name>A0A429K136_9GAMM</name>
<organism evidence="2 3">
    <name type="scientific">Acinetobacter lactucae</name>
    <dbReference type="NCBI Taxonomy" id="1785128"/>
    <lineage>
        <taxon>Bacteria</taxon>
        <taxon>Pseudomonadati</taxon>
        <taxon>Pseudomonadota</taxon>
        <taxon>Gammaproteobacteria</taxon>
        <taxon>Moraxellales</taxon>
        <taxon>Moraxellaceae</taxon>
        <taxon>Acinetobacter</taxon>
        <taxon>Acinetobacter calcoaceticus/baumannii complex</taxon>
    </lineage>
</organism>
<dbReference type="SUPFAM" id="SSF51126">
    <property type="entry name" value="Pectin lyase-like"/>
    <property type="match status" value="1"/>
</dbReference>
<sequence>MAEQIYYSVFTQKGLELLTESIQNGTKLGITSMAFGDGGGELPTPDASFISLVNEVYRTQLNSISPDPNNRNWLRADAIIASAIGGFNIRELGLFSGDILVAYSNYPSTYKPNPADGTARIMTFRMVLQIDNVANFELVIDPDVVLATHQYVDDEILKHRPVKPEDFGAKGDGITDDLIAWQAMLDSRPSQIDCNPNANYIVSDKVYIRNNVVINGNNAIYTSPKPISTTQMLSYDIVGAPSKSTISLSLSSVVGLNVGDRVMIYYGGDNSDQWYTDNRRNPEKIGITSQITNILSIDGTTITIANGLDFDTDPTKTSRIYKIHNITPRINNLNFKLHGSYYDHTYSCNMYFYKCTFSHRDLEGEITFRDQTSYNTIFNNCIFNTRLKLMYGYGSHSGIVEDCTFFDGVEHDAVLITYAGAVGILSMRNKFYRNGSYYSPNVAGIYFGAKCRDCVSMDDFVDGLALGFRIMFGAVGCQIVRMVTQHINSTYVGLIDKSQRIKIKDCTFKEKIVRTLDVDDFEFSGNTMLSNYRGTGVPPLKLDLNRVDTAVKAKNYLIKDNEIQGEMRTWISVDNLKVLNNIAAIWNSVTSVTSFDTQIKDNRFGWVRLYHCMRALITGNIIDYNLLDSIEFPKDSALELYGNTFINEFRGNTIIHPSKGVFKTGGGFNIVSIGDNNIFSPLAYDIGVSQSTPPLTGESVLKYVGIGTKARTNEYGISSKKYFSWDGSKWVLDSDFGKIYTYNLNYTPVANGVFEAYSRTIQGINIGDNVIIECAAVTPDKGEYIAKVTAANTLQIYYRNFTSDIASVNHTVYVTILK</sequence>
<dbReference type="PANTHER" id="PTHR35191">
    <property type="entry name" value="PROPHAGE SIDE TAIL FIBER PROTEIN HOMOLOG STFQ-RELATED"/>
    <property type="match status" value="1"/>
</dbReference>
<evidence type="ECO:0000259" key="1">
    <source>
        <dbReference type="Pfam" id="PF12571"/>
    </source>
</evidence>
<proteinExistence type="predicted"/>
<gene>
    <name evidence="2" type="ORF">EA756_09610</name>
</gene>
<feature type="domain" description="Phage tail fibre protein N-terminal" evidence="1">
    <location>
        <begin position="4"/>
        <end position="150"/>
    </location>
</feature>
<dbReference type="EMBL" id="RFES01000005">
    <property type="protein sequence ID" value="RSO57727.1"/>
    <property type="molecule type" value="Genomic_DNA"/>
</dbReference>
<dbReference type="PANTHER" id="PTHR35191:SF1">
    <property type="entry name" value="PROPHAGE SIDE TAIL FIBER PROTEIN HOMOLOG STFQ-RELATED"/>
    <property type="match status" value="1"/>
</dbReference>
<dbReference type="Proteomes" id="UP000276905">
    <property type="component" value="Unassembled WGS sequence"/>
</dbReference>
<dbReference type="RefSeq" id="WP_125698975.1">
    <property type="nucleotide sequence ID" value="NZ_RFES01000005.1"/>
</dbReference>
<dbReference type="AlphaFoldDB" id="A0A429K136"/>
<protein>
    <recommendedName>
        <fullName evidence="1">Phage tail fibre protein N-terminal domain-containing protein</fullName>
    </recommendedName>
</protein>
<evidence type="ECO:0000313" key="3">
    <source>
        <dbReference type="Proteomes" id="UP000276905"/>
    </source>
</evidence>
<accession>A0A429K136</accession>
<dbReference type="InterPro" id="IPR012334">
    <property type="entry name" value="Pectin_lyas_fold"/>
</dbReference>
<reference evidence="2 3" key="1">
    <citation type="submission" date="2018-10" db="EMBL/GenBank/DDBJ databases">
        <title>GWAS and RNA-Seq identify cryptic mechanisms of antimicrobial resistance in Acinetobacter baumannii.</title>
        <authorList>
            <person name="Sahl J.W."/>
        </authorList>
    </citation>
    <scope>NUCLEOTIDE SEQUENCE [LARGE SCALE GENOMIC DNA]</scope>
    <source>
        <strain evidence="2 3">TG41018</strain>
    </source>
</reference>
<dbReference type="InterPro" id="IPR051934">
    <property type="entry name" value="Phage_Tail_Fiber_Structural"/>
</dbReference>